<dbReference type="Proteomes" id="UP000575241">
    <property type="component" value="Unassembled WGS sequence"/>
</dbReference>
<evidence type="ECO:0000313" key="2">
    <source>
        <dbReference type="Proteomes" id="UP000575241"/>
    </source>
</evidence>
<evidence type="ECO:0008006" key="3">
    <source>
        <dbReference type="Google" id="ProtNLM"/>
    </source>
</evidence>
<comment type="caution">
    <text evidence="1">The sequence shown here is derived from an EMBL/GenBank/DDBJ whole genome shotgun (WGS) entry which is preliminary data.</text>
</comment>
<evidence type="ECO:0000313" key="1">
    <source>
        <dbReference type="EMBL" id="MBB4839511.1"/>
    </source>
</evidence>
<accession>A0A7W7K2I9</accession>
<gene>
    <name evidence="1" type="ORF">HNP52_002580</name>
</gene>
<proteinExistence type="predicted"/>
<dbReference type="AlphaFoldDB" id="A0A7W7K2I9"/>
<reference evidence="1 2" key="1">
    <citation type="submission" date="2020-08" db="EMBL/GenBank/DDBJ databases">
        <title>Functional genomics of gut bacteria from endangered species of beetles.</title>
        <authorList>
            <person name="Carlos-Shanley C."/>
        </authorList>
    </citation>
    <scope>NUCLEOTIDE SEQUENCE [LARGE SCALE GENOMIC DNA]</scope>
    <source>
        <strain evidence="1 2">S00224</strain>
    </source>
</reference>
<name>A0A7W7K2I9_9SPHN</name>
<dbReference type="RefSeq" id="WP_184167644.1">
    <property type="nucleotide sequence ID" value="NZ_JACHLN010000002.1"/>
</dbReference>
<dbReference type="EMBL" id="JACHLN010000002">
    <property type="protein sequence ID" value="MBB4839511.1"/>
    <property type="molecule type" value="Genomic_DNA"/>
</dbReference>
<keyword evidence="2" id="KW-1185">Reference proteome</keyword>
<sequence>MLLPIAARASIFPAPDLAEQAIEAMGGRKLLSRVRMLKWDGRATIYTGMRDNPVEIAVETRVIPFSQAISRSWLPLHGSWTARTMTVEPSGGFVEQAGKRTPLPAAQALHELQQFGIYGYLLLVGARLRAEGSDVIARREGFPDIRFTLGADGRPATGTYQVVSPDGGPPIEENLIFEGRVRSSTGIAWPARIQVLQKAFDFDLRIDAFDVELA</sequence>
<protein>
    <recommendedName>
        <fullName evidence="3">DUF3108 domain-containing protein</fullName>
    </recommendedName>
</protein>
<organism evidence="1 2">
    <name type="scientific">Sphingomonas kyeonggiensis</name>
    <dbReference type="NCBI Taxonomy" id="1268553"/>
    <lineage>
        <taxon>Bacteria</taxon>
        <taxon>Pseudomonadati</taxon>
        <taxon>Pseudomonadota</taxon>
        <taxon>Alphaproteobacteria</taxon>
        <taxon>Sphingomonadales</taxon>
        <taxon>Sphingomonadaceae</taxon>
        <taxon>Sphingomonas</taxon>
    </lineage>
</organism>